<dbReference type="EMBL" id="AP023359">
    <property type="protein sequence ID" value="BCJ64156.1"/>
    <property type="molecule type" value="Genomic_DNA"/>
</dbReference>
<name>A0A810MSE9_9ACTN</name>
<gene>
    <name evidence="1" type="ORF">Prubr_11770</name>
</gene>
<reference evidence="1" key="1">
    <citation type="submission" date="2020-08" db="EMBL/GenBank/DDBJ databases">
        <title>Whole genome shotgun sequence of Polymorphospora rubra NBRC 101157.</title>
        <authorList>
            <person name="Komaki H."/>
            <person name="Tamura T."/>
        </authorList>
    </citation>
    <scope>NUCLEOTIDE SEQUENCE</scope>
    <source>
        <strain evidence="1">NBRC 101157</strain>
    </source>
</reference>
<evidence type="ECO:0000313" key="1">
    <source>
        <dbReference type="EMBL" id="BCJ64156.1"/>
    </source>
</evidence>
<dbReference type="KEGG" id="pry:Prubr_11770"/>
<dbReference type="Proteomes" id="UP000680866">
    <property type="component" value="Chromosome"/>
</dbReference>
<protein>
    <submittedName>
        <fullName evidence="1">Uncharacterized protein</fullName>
    </submittedName>
</protein>
<dbReference type="RefSeq" id="WP_212822318.1">
    <property type="nucleotide sequence ID" value="NZ_AP023359.1"/>
</dbReference>
<keyword evidence="2" id="KW-1185">Reference proteome</keyword>
<sequence length="349" mass="37180">MDLDTAAESLGKVGGAADEMGKTLEQSASQRVQAFKNQAIQQLTALGGGIIGIVQGVADNPSVKDFMGSARRALDEKVMPALRAFGGWIQDKVMPVLEKVRADYLEKLRGAFNDLQTKIDENREELTTFGNAIKTVAEWIVENVIPVLYDLYTEYLVGLIDGIGKVVSAIAWWVNHFRMLRDGAGAAIGWVGDKIDWVVDKVTGWKGRISSASRGMWDGVSNSFKGALNWVIGKWNGLSFKIPSVSIPGLGSFGGGQLSMPRIPYLAKGGHIIEDGLAVVGDAGPELVRLGRGASVHPLSHAERNALGGAGGTVSLRGEFVVRGSDLVLVIRDEVQVRSGGDVQAALGT</sequence>
<organism evidence="1 2">
    <name type="scientific">Polymorphospora rubra</name>
    <dbReference type="NCBI Taxonomy" id="338584"/>
    <lineage>
        <taxon>Bacteria</taxon>
        <taxon>Bacillati</taxon>
        <taxon>Actinomycetota</taxon>
        <taxon>Actinomycetes</taxon>
        <taxon>Micromonosporales</taxon>
        <taxon>Micromonosporaceae</taxon>
        <taxon>Polymorphospora</taxon>
    </lineage>
</organism>
<proteinExistence type="predicted"/>
<evidence type="ECO:0000313" key="2">
    <source>
        <dbReference type="Proteomes" id="UP000680866"/>
    </source>
</evidence>
<accession>A0A810MSE9</accession>
<dbReference type="AlphaFoldDB" id="A0A810MSE9"/>